<accession>A0ABV1HQG6</accession>
<keyword evidence="1" id="KW-0479">Metal-binding</keyword>
<dbReference type="InterPro" id="IPR029017">
    <property type="entry name" value="Enolase-like_N"/>
</dbReference>
<dbReference type="InterPro" id="IPR036849">
    <property type="entry name" value="Enolase-like_C_sf"/>
</dbReference>
<dbReference type="CDD" id="cd03316">
    <property type="entry name" value="MR_like"/>
    <property type="match status" value="1"/>
</dbReference>
<sequence>MKITDVKLIYAKHYLFVHIYTDAGIVGLGEAGNWGYLDATAAAINKFTSYLIGKDPFRIEDLNQNFYRSVYFRGSVIMSAISAIDIALWDIKGKALGVPVYELLGGKTRDKVRVYASVMTKETDPESLTRSYQELKKQGFTAAKIFVNGPVSSRNDGRDEFFSGRIEEELEKVRICREAVGPDFDFVLEVHRGMTVPEAIAFGREVEKYRPMVLEDPITPDNIDSMAQVAAQVAVPIATGERFINLSEFEMLMHRHAARYIRPDVCAVGGITTSKKICAVAEANDVLVIPHNPLGPVSTAACLQICASIPNLGIQELPGFCLNGAEDRMVKEPLRFENGCMMIPDAPGIGVELAEDAAELYPANERGSNAAKRAFDGSVKDW</sequence>
<dbReference type="Gene3D" id="3.30.390.10">
    <property type="entry name" value="Enolase-like, N-terminal domain"/>
    <property type="match status" value="1"/>
</dbReference>
<dbReference type="RefSeq" id="WP_349230560.1">
    <property type="nucleotide sequence ID" value="NZ_JBBMFJ010000057.1"/>
</dbReference>
<dbReference type="SFLD" id="SFLDS00001">
    <property type="entry name" value="Enolase"/>
    <property type="match status" value="1"/>
</dbReference>
<dbReference type="InterPro" id="IPR013342">
    <property type="entry name" value="Mandelate_racemase_C"/>
</dbReference>
<dbReference type="SUPFAM" id="SSF51604">
    <property type="entry name" value="Enolase C-terminal domain-like"/>
    <property type="match status" value="1"/>
</dbReference>
<evidence type="ECO:0000313" key="4">
    <source>
        <dbReference type="EMBL" id="MEQ2564576.1"/>
    </source>
</evidence>
<dbReference type="PANTHER" id="PTHR48080:SF2">
    <property type="entry name" value="D-GALACTONATE DEHYDRATASE"/>
    <property type="match status" value="1"/>
</dbReference>
<name>A0ABV1HQG6_9FIRM</name>
<keyword evidence="2" id="KW-0456">Lyase</keyword>
<dbReference type="InterPro" id="IPR029065">
    <property type="entry name" value="Enolase_C-like"/>
</dbReference>
<evidence type="ECO:0000259" key="3">
    <source>
        <dbReference type="SMART" id="SM00922"/>
    </source>
</evidence>
<proteinExistence type="predicted"/>
<dbReference type="EMBL" id="JBBMFJ010000057">
    <property type="protein sequence ID" value="MEQ2564576.1"/>
    <property type="molecule type" value="Genomic_DNA"/>
</dbReference>
<dbReference type="SUPFAM" id="SSF54826">
    <property type="entry name" value="Enolase N-terminal domain-like"/>
    <property type="match status" value="1"/>
</dbReference>
<dbReference type="InterPro" id="IPR034593">
    <property type="entry name" value="DgoD-like"/>
</dbReference>
<evidence type="ECO:0000256" key="2">
    <source>
        <dbReference type="ARBA" id="ARBA00023239"/>
    </source>
</evidence>
<dbReference type="Pfam" id="PF13378">
    <property type="entry name" value="MR_MLE_C"/>
    <property type="match status" value="1"/>
</dbReference>
<comment type="caution">
    <text evidence="4">The sequence shown here is derived from an EMBL/GenBank/DDBJ whole genome shotgun (WGS) entry which is preliminary data.</text>
</comment>
<feature type="domain" description="Mandelate racemase/muconate lactonizing enzyme C-terminal" evidence="3">
    <location>
        <begin position="125"/>
        <end position="236"/>
    </location>
</feature>
<dbReference type="Proteomes" id="UP001437460">
    <property type="component" value="Unassembled WGS sequence"/>
</dbReference>
<dbReference type="Pfam" id="PF02746">
    <property type="entry name" value="MR_MLE_N"/>
    <property type="match status" value="1"/>
</dbReference>
<reference evidence="4 5" key="1">
    <citation type="submission" date="2024-03" db="EMBL/GenBank/DDBJ databases">
        <title>Human intestinal bacterial collection.</title>
        <authorList>
            <person name="Pauvert C."/>
            <person name="Hitch T.C.A."/>
            <person name="Clavel T."/>
        </authorList>
    </citation>
    <scope>NUCLEOTIDE SEQUENCE [LARGE SCALE GENOMIC DNA]</scope>
    <source>
        <strain evidence="4 5">CLA-AP-H27</strain>
    </source>
</reference>
<evidence type="ECO:0000256" key="1">
    <source>
        <dbReference type="ARBA" id="ARBA00022723"/>
    </source>
</evidence>
<dbReference type="SMART" id="SM00922">
    <property type="entry name" value="MR_MLE"/>
    <property type="match status" value="1"/>
</dbReference>
<dbReference type="InterPro" id="IPR018110">
    <property type="entry name" value="Mandel_Rmase/mucon_lact_enz_CS"/>
</dbReference>
<organism evidence="4 5">
    <name type="scientific">Ventrimonas faecis</name>
    <dbReference type="NCBI Taxonomy" id="3133170"/>
    <lineage>
        <taxon>Bacteria</taxon>
        <taxon>Bacillati</taxon>
        <taxon>Bacillota</taxon>
        <taxon>Clostridia</taxon>
        <taxon>Lachnospirales</taxon>
        <taxon>Lachnospiraceae</taxon>
        <taxon>Ventrimonas</taxon>
    </lineage>
</organism>
<keyword evidence="5" id="KW-1185">Reference proteome</keyword>
<dbReference type="PANTHER" id="PTHR48080">
    <property type="entry name" value="D-GALACTONATE DEHYDRATASE-RELATED"/>
    <property type="match status" value="1"/>
</dbReference>
<protein>
    <submittedName>
        <fullName evidence="4">Mandelate racemase/muconate lactonizing enzyme family protein</fullName>
    </submittedName>
</protein>
<dbReference type="Gene3D" id="3.20.20.120">
    <property type="entry name" value="Enolase-like C-terminal domain"/>
    <property type="match status" value="1"/>
</dbReference>
<evidence type="ECO:0000313" key="5">
    <source>
        <dbReference type="Proteomes" id="UP001437460"/>
    </source>
</evidence>
<dbReference type="SFLD" id="SFLDG00179">
    <property type="entry name" value="mandelate_racemase"/>
    <property type="match status" value="1"/>
</dbReference>
<dbReference type="InterPro" id="IPR013341">
    <property type="entry name" value="Mandelate_racemase_N_dom"/>
</dbReference>
<dbReference type="PROSITE" id="PS00908">
    <property type="entry name" value="MR_MLE_1"/>
    <property type="match status" value="1"/>
</dbReference>
<gene>
    <name evidence="4" type="ORF">WMO41_15620</name>
</gene>